<dbReference type="AlphaFoldDB" id="A0A518AK29"/>
<evidence type="ECO:0000313" key="1">
    <source>
        <dbReference type="EMBL" id="QDU55097.1"/>
    </source>
</evidence>
<dbReference type="Gene3D" id="3.40.630.30">
    <property type="match status" value="1"/>
</dbReference>
<keyword evidence="2" id="KW-1185">Reference proteome</keyword>
<dbReference type="PANTHER" id="PTHR41368">
    <property type="entry name" value="PROTEIN YGHO"/>
    <property type="match status" value="1"/>
</dbReference>
<dbReference type="Proteomes" id="UP000315750">
    <property type="component" value="Chromosome"/>
</dbReference>
<proteinExistence type="predicted"/>
<name>A0A518AK29_9BACT</name>
<accession>A0A518AK29</accession>
<dbReference type="PANTHER" id="PTHR41368:SF1">
    <property type="entry name" value="PROTEIN YGHO"/>
    <property type="match status" value="1"/>
</dbReference>
<gene>
    <name evidence="1" type="ORF">Pan181_12830</name>
</gene>
<protein>
    <recommendedName>
        <fullName evidence="3">N-acetyltransferase domain-containing protein</fullName>
    </recommendedName>
</protein>
<dbReference type="InterPro" id="IPR016181">
    <property type="entry name" value="Acyl_CoA_acyltransferase"/>
</dbReference>
<dbReference type="SUPFAM" id="SSF55729">
    <property type="entry name" value="Acyl-CoA N-acyltransferases (Nat)"/>
    <property type="match status" value="1"/>
</dbReference>
<dbReference type="InterPro" id="IPR039968">
    <property type="entry name" value="BcerS-like"/>
</dbReference>
<sequence>MFCGQPVQTPHPLWQAGRSYARINRTASMGFCNQGDRYVTVEVRQVSDSRQAIADFIAVSNSVYAGDRHYTKPTRKSVERSLTRPEFAGRQRCFLAERQGKFVGRLVARLPAEDSQAVGESSVLPATIGDFESHNDPQAAVAMLLAAVRWLREQGATEIIGPMEGDTWHRYRLVTGPFDDPPFLMEPYNPAYYPALWQQAGFAPFETYHSKKLEDVRTALERFEPIHQRAVNRGFVLEPFRVDQFESELERLYRLSLAIFAANKLYSPISADEFFKLYESARSLLDRRLVWFACSPEGEDVGFVFAVHDYHDAAVAMRGQDGWLAKLRFVMHKRRAKAINIKSLGVVPGQRHSGLGVALVAQVYREMLGMGFQRANLCLIHDDNPSSRLDAGLGTMLRHYTLYKFEGAI</sequence>
<evidence type="ECO:0008006" key="3">
    <source>
        <dbReference type="Google" id="ProtNLM"/>
    </source>
</evidence>
<organism evidence="1 2">
    <name type="scientific">Aeoliella mucimassa</name>
    <dbReference type="NCBI Taxonomy" id="2527972"/>
    <lineage>
        <taxon>Bacteria</taxon>
        <taxon>Pseudomonadati</taxon>
        <taxon>Planctomycetota</taxon>
        <taxon>Planctomycetia</taxon>
        <taxon>Pirellulales</taxon>
        <taxon>Lacipirellulaceae</taxon>
        <taxon>Aeoliella</taxon>
    </lineage>
</organism>
<reference evidence="1 2" key="1">
    <citation type="submission" date="2019-02" db="EMBL/GenBank/DDBJ databases">
        <title>Deep-cultivation of Planctomycetes and their phenomic and genomic characterization uncovers novel biology.</title>
        <authorList>
            <person name="Wiegand S."/>
            <person name="Jogler M."/>
            <person name="Boedeker C."/>
            <person name="Pinto D."/>
            <person name="Vollmers J."/>
            <person name="Rivas-Marin E."/>
            <person name="Kohn T."/>
            <person name="Peeters S.H."/>
            <person name="Heuer A."/>
            <person name="Rast P."/>
            <person name="Oberbeckmann S."/>
            <person name="Bunk B."/>
            <person name="Jeske O."/>
            <person name="Meyerdierks A."/>
            <person name="Storesund J.E."/>
            <person name="Kallscheuer N."/>
            <person name="Luecker S."/>
            <person name="Lage O.M."/>
            <person name="Pohl T."/>
            <person name="Merkel B.J."/>
            <person name="Hornburger P."/>
            <person name="Mueller R.-W."/>
            <person name="Bruemmer F."/>
            <person name="Labrenz M."/>
            <person name="Spormann A.M."/>
            <person name="Op den Camp H."/>
            <person name="Overmann J."/>
            <person name="Amann R."/>
            <person name="Jetten M.S.M."/>
            <person name="Mascher T."/>
            <person name="Medema M.H."/>
            <person name="Devos D.P."/>
            <person name="Kaster A.-K."/>
            <person name="Ovreas L."/>
            <person name="Rohde M."/>
            <person name="Galperin M.Y."/>
            <person name="Jogler C."/>
        </authorList>
    </citation>
    <scope>NUCLEOTIDE SEQUENCE [LARGE SCALE GENOMIC DNA]</scope>
    <source>
        <strain evidence="1 2">Pan181</strain>
    </source>
</reference>
<evidence type="ECO:0000313" key="2">
    <source>
        <dbReference type="Proteomes" id="UP000315750"/>
    </source>
</evidence>
<dbReference type="EMBL" id="CP036278">
    <property type="protein sequence ID" value="QDU55097.1"/>
    <property type="molecule type" value="Genomic_DNA"/>
</dbReference>
<dbReference type="KEGG" id="amuc:Pan181_12830"/>